<keyword evidence="2" id="KW-1185">Reference proteome</keyword>
<protein>
    <submittedName>
        <fullName evidence="1">Uncharacterized protein</fullName>
    </submittedName>
</protein>
<organism evidence="1 2">
    <name type="scientific">Ilyodon furcidens</name>
    <name type="common">goldbreast splitfin</name>
    <dbReference type="NCBI Taxonomy" id="33524"/>
    <lineage>
        <taxon>Eukaryota</taxon>
        <taxon>Metazoa</taxon>
        <taxon>Chordata</taxon>
        <taxon>Craniata</taxon>
        <taxon>Vertebrata</taxon>
        <taxon>Euteleostomi</taxon>
        <taxon>Actinopterygii</taxon>
        <taxon>Neopterygii</taxon>
        <taxon>Teleostei</taxon>
        <taxon>Neoteleostei</taxon>
        <taxon>Acanthomorphata</taxon>
        <taxon>Ovalentaria</taxon>
        <taxon>Atherinomorphae</taxon>
        <taxon>Cyprinodontiformes</taxon>
        <taxon>Goodeidae</taxon>
        <taxon>Ilyodon</taxon>
    </lineage>
</organism>
<name>A0ABV0V3A0_9TELE</name>
<dbReference type="Proteomes" id="UP001482620">
    <property type="component" value="Unassembled WGS sequence"/>
</dbReference>
<evidence type="ECO:0000313" key="2">
    <source>
        <dbReference type="Proteomes" id="UP001482620"/>
    </source>
</evidence>
<gene>
    <name evidence="1" type="ORF">ILYODFUR_011560</name>
</gene>
<reference evidence="1 2" key="1">
    <citation type="submission" date="2021-06" db="EMBL/GenBank/DDBJ databases">
        <authorList>
            <person name="Palmer J.M."/>
        </authorList>
    </citation>
    <scope>NUCLEOTIDE SEQUENCE [LARGE SCALE GENOMIC DNA]</scope>
    <source>
        <strain evidence="2">if_2019</strain>
        <tissue evidence="1">Muscle</tissue>
    </source>
</reference>
<proteinExistence type="predicted"/>
<sequence length="134" mass="14141">MTANDPGPPKTPVSSHHHGVTSVHLKGLLSLDMSKVICKAAAPVCVCVCVCVMLPGRHALLVSARPASETELWGRRCQPATVPRRTCASRPVVCPSAGPAVVKTAPYTPTHIHPMNNGVSRQQSALCVCICSRN</sequence>
<comment type="caution">
    <text evidence="1">The sequence shown here is derived from an EMBL/GenBank/DDBJ whole genome shotgun (WGS) entry which is preliminary data.</text>
</comment>
<evidence type="ECO:0000313" key="1">
    <source>
        <dbReference type="EMBL" id="MEQ2251504.1"/>
    </source>
</evidence>
<dbReference type="EMBL" id="JAHRIQ010093561">
    <property type="protein sequence ID" value="MEQ2251504.1"/>
    <property type="molecule type" value="Genomic_DNA"/>
</dbReference>
<accession>A0ABV0V3A0</accession>